<evidence type="ECO:0000313" key="2">
    <source>
        <dbReference type="EMBL" id="RXG98156.1"/>
    </source>
</evidence>
<gene>
    <name evidence="3" type="ORF">EAS61_02290</name>
    <name evidence="2" type="ORF">EAS62_04465</name>
</gene>
<dbReference type="AlphaFoldDB" id="A0A4Q0QXC9"/>
<dbReference type="EMBL" id="RKMK01000002">
    <property type="protein sequence ID" value="RXH02318.1"/>
    <property type="molecule type" value="Genomic_DNA"/>
</dbReference>
<evidence type="ECO:0000313" key="5">
    <source>
        <dbReference type="Proteomes" id="UP000290174"/>
    </source>
</evidence>
<organism evidence="3 5">
    <name type="scientific">Bradyrhizobium zhanjiangense</name>
    <dbReference type="NCBI Taxonomy" id="1325107"/>
    <lineage>
        <taxon>Bacteria</taxon>
        <taxon>Pseudomonadati</taxon>
        <taxon>Pseudomonadota</taxon>
        <taxon>Alphaproteobacteria</taxon>
        <taxon>Hyphomicrobiales</taxon>
        <taxon>Nitrobacteraceae</taxon>
        <taxon>Bradyrhizobium</taxon>
    </lineage>
</organism>
<sequence length="143" mass="15418">MAAEDLDRAVERSHRAVAAVFRGDPGPAKALFSEIDDVTLGNPFGPYARGRKKVEETIARAASNYRDGDVTGVELVAKYVSDGLACVVEVERGHAKVGGSDQTATLALRVTSLFRLEHDVWKLVHRHADPITTPRPAASVISQ</sequence>
<dbReference type="EMBL" id="RDRA01000003">
    <property type="protein sequence ID" value="RXG98156.1"/>
    <property type="molecule type" value="Genomic_DNA"/>
</dbReference>
<evidence type="ECO:0000313" key="4">
    <source>
        <dbReference type="Proteomes" id="UP000289946"/>
    </source>
</evidence>
<evidence type="ECO:0000313" key="3">
    <source>
        <dbReference type="EMBL" id="RXH02318.1"/>
    </source>
</evidence>
<protein>
    <submittedName>
        <fullName evidence="3">DUF4440 domain-containing protein</fullName>
    </submittedName>
</protein>
<dbReference type="InterPro" id="IPR027843">
    <property type="entry name" value="DUF4440"/>
</dbReference>
<dbReference type="Pfam" id="PF14534">
    <property type="entry name" value="DUF4440"/>
    <property type="match status" value="1"/>
</dbReference>
<dbReference type="SUPFAM" id="SSF54427">
    <property type="entry name" value="NTF2-like"/>
    <property type="match status" value="1"/>
</dbReference>
<dbReference type="Gene3D" id="3.10.450.50">
    <property type="match status" value="1"/>
</dbReference>
<feature type="domain" description="DUF4440" evidence="1">
    <location>
        <begin position="18"/>
        <end position="123"/>
    </location>
</feature>
<comment type="caution">
    <text evidence="3">The sequence shown here is derived from an EMBL/GenBank/DDBJ whole genome shotgun (WGS) entry which is preliminary data.</text>
</comment>
<dbReference type="InterPro" id="IPR032710">
    <property type="entry name" value="NTF2-like_dom_sf"/>
</dbReference>
<dbReference type="RefSeq" id="WP_128934710.1">
    <property type="nucleotide sequence ID" value="NZ_CP022221.1"/>
</dbReference>
<keyword evidence="4" id="KW-1185">Reference proteome</keyword>
<proteinExistence type="predicted"/>
<dbReference type="Proteomes" id="UP000289946">
    <property type="component" value="Unassembled WGS sequence"/>
</dbReference>
<accession>A0A4Q0QXC9</accession>
<reference evidence="3 5" key="1">
    <citation type="submission" date="2018-11" db="EMBL/GenBank/DDBJ databases">
        <title>Bradyrhizobium sp. nov., isolated from effective nodules of peanut in China.</title>
        <authorList>
            <person name="Li Y."/>
        </authorList>
    </citation>
    <scope>NUCLEOTIDE SEQUENCE [LARGE SCALE GENOMIC DNA]</scope>
    <source>
        <strain evidence="3 5">CCBAU 51770</strain>
        <strain evidence="2 4">CCBAU 51781</strain>
    </source>
</reference>
<dbReference type="Proteomes" id="UP000290174">
    <property type="component" value="Unassembled WGS sequence"/>
</dbReference>
<evidence type="ECO:0000259" key="1">
    <source>
        <dbReference type="Pfam" id="PF14534"/>
    </source>
</evidence>
<name>A0A4Q0QXC9_9BRAD</name>